<evidence type="ECO:0000256" key="2">
    <source>
        <dbReference type="SAM" id="SignalP"/>
    </source>
</evidence>
<evidence type="ECO:0008006" key="5">
    <source>
        <dbReference type="Google" id="ProtNLM"/>
    </source>
</evidence>
<feature type="region of interest" description="Disordered" evidence="1">
    <location>
        <begin position="72"/>
        <end position="92"/>
    </location>
</feature>
<gene>
    <name evidence="3" type="ORF">A2633_01035</name>
</gene>
<keyword evidence="2" id="KW-0732">Signal</keyword>
<protein>
    <recommendedName>
        <fullName evidence="5">DUF5667 domain-containing protein</fullName>
    </recommendedName>
</protein>
<feature type="chain" id="PRO_5009583346" description="DUF5667 domain-containing protein" evidence="2">
    <location>
        <begin position="31"/>
        <end position="260"/>
    </location>
</feature>
<accession>A0A1G2K3J6</accession>
<comment type="caution">
    <text evidence="3">The sequence shown here is derived from an EMBL/GenBank/DDBJ whole genome shotgun (WGS) entry which is preliminary data.</text>
</comment>
<evidence type="ECO:0000313" key="3">
    <source>
        <dbReference type="EMBL" id="OGZ94009.1"/>
    </source>
</evidence>
<feature type="signal peptide" evidence="2">
    <location>
        <begin position="1"/>
        <end position="30"/>
    </location>
</feature>
<organism evidence="3 4">
    <name type="scientific">Candidatus Sungbacteria bacterium RIFCSPHIGHO2_01_FULL_47_32</name>
    <dbReference type="NCBI Taxonomy" id="1802264"/>
    <lineage>
        <taxon>Bacteria</taxon>
        <taxon>Candidatus Sungiibacteriota</taxon>
    </lineage>
</organism>
<proteinExistence type="predicted"/>
<evidence type="ECO:0000256" key="1">
    <source>
        <dbReference type="SAM" id="MobiDB-lite"/>
    </source>
</evidence>
<sequence length="260" mass="28097">MMKANFKRFEASVAAGVLLANLILPASLFAQTSATGGTSSQTGATEAKRFCARVSALTSSVDKRLDGRLSKLSDAQGKRDKNIANRRTRRDERLKENRARWIGNRDAQFTKLEAHASTTEQKQAIEAFKMAITAAISTRHTAVDAAISAFRTGVDQAIAQRKTVVDAAIKTFEDSTKMALDKAKADCAAGSNPEVVRQTLMTSMKNARTKLQSDRKAVDTIGTNLTQLTATRKAAVDKAFADFKTAAEKARKDLKAALGK</sequence>
<dbReference type="Proteomes" id="UP000177152">
    <property type="component" value="Unassembled WGS sequence"/>
</dbReference>
<reference evidence="3 4" key="1">
    <citation type="journal article" date="2016" name="Nat. Commun.">
        <title>Thousands of microbial genomes shed light on interconnected biogeochemical processes in an aquifer system.</title>
        <authorList>
            <person name="Anantharaman K."/>
            <person name="Brown C.T."/>
            <person name="Hug L.A."/>
            <person name="Sharon I."/>
            <person name="Castelle C.J."/>
            <person name="Probst A.J."/>
            <person name="Thomas B.C."/>
            <person name="Singh A."/>
            <person name="Wilkins M.J."/>
            <person name="Karaoz U."/>
            <person name="Brodie E.L."/>
            <person name="Williams K.H."/>
            <person name="Hubbard S.S."/>
            <person name="Banfield J.F."/>
        </authorList>
    </citation>
    <scope>NUCLEOTIDE SEQUENCE [LARGE SCALE GENOMIC DNA]</scope>
</reference>
<evidence type="ECO:0000313" key="4">
    <source>
        <dbReference type="Proteomes" id="UP000177152"/>
    </source>
</evidence>
<dbReference type="EMBL" id="MHQC01000046">
    <property type="protein sequence ID" value="OGZ94009.1"/>
    <property type="molecule type" value="Genomic_DNA"/>
</dbReference>
<name>A0A1G2K3J6_9BACT</name>
<dbReference type="AlphaFoldDB" id="A0A1G2K3J6"/>